<proteinExistence type="predicted"/>
<evidence type="ECO:0000313" key="2">
    <source>
        <dbReference type="EMBL" id="ETX01426.1"/>
    </source>
</evidence>
<feature type="compositionally biased region" description="Polar residues" evidence="1">
    <location>
        <begin position="114"/>
        <end position="129"/>
    </location>
</feature>
<dbReference type="AlphaFoldDB" id="W4LUQ5"/>
<name>W4LUQ5_ENTF1</name>
<dbReference type="PROSITE" id="PS51257">
    <property type="entry name" value="PROKAR_LIPOPROTEIN"/>
    <property type="match status" value="1"/>
</dbReference>
<dbReference type="HOGENOM" id="CLU_1228074_0_0_7"/>
<feature type="region of interest" description="Disordered" evidence="1">
    <location>
        <begin position="38"/>
        <end position="165"/>
    </location>
</feature>
<protein>
    <recommendedName>
        <fullName evidence="4">Lipoprotein</fullName>
    </recommendedName>
</protein>
<dbReference type="EMBL" id="AZHW01000233">
    <property type="protein sequence ID" value="ETX01426.1"/>
    <property type="molecule type" value="Genomic_DNA"/>
</dbReference>
<accession>W4LUQ5</accession>
<dbReference type="NCBIfam" id="NF047450">
    <property type="entry name" value="post-PEP-CTERM_1"/>
    <property type="match status" value="2"/>
</dbReference>
<keyword evidence="3" id="KW-1185">Reference proteome</keyword>
<evidence type="ECO:0008006" key="4">
    <source>
        <dbReference type="Google" id="ProtNLM"/>
    </source>
</evidence>
<feature type="compositionally biased region" description="Low complexity" evidence="1">
    <location>
        <begin position="40"/>
        <end position="58"/>
    </location>
</feature>
<comment type="caution">
    <text evidence="2">The sequence shown here is derived from an EMBL/GenBank/DDBJ whole genome shotgun (WGS) entry which is preliminary data.</text>
</comment>
<evidence type="ECO:0000256" key="1">
    <source>
        <dbReference type="SAM" id="MobiDB-lite"/>
    </source>
</evidence>
<sequence length="225" mass="23764">MSHHAKALNISQLMCRTMLITTLVITILFVFLACSQQPPSTTENKVTTTTTSETGAATMKVHRDPETGKLSAPPETADAPEPSEAKKRATSTSSEGLEEKPAPGGGTMVDLQGRFQSTGKAEPNEQAQPNEDKASKPTNTKQSTSQQKAYKDPETGKLGPPPEAADALESLEALRHVTSTSLEGLEEKPAPGGGTMVDLQGRFGSAIMATKDKNGNLTLSHVPKP</sequence>
<reference evidence="2 3" key="1">
    <citation type="journal article" date="2014" name="Nature">
        <title>An environmental bacterial taxon with a large and distinct metabolic repertoire.</title>
        <authorList>
            <person name="Wilson M.C."/>
            <person name="Mori T."/>
            <person name="Ruckert C."/>
            <person name="Uria A.R."/>
            <person name="Helf M.J."/>
            <person name="Takada K."/>
            <person name="Gernert C."/>
            <person name="Steffens U.A."/>
            <person name="Heycke N."/>
            <person name="Schmitt S."/>
            <person name="Rinke C."/>
            <person name="Helfrich E.J."/>
            <person name="Brachmann A.O."/>
            <person name="Gurgui C."/>
            <person name="Wakimoto T."/>
            <person name="Kracht M."/>
            <person name="Crusemann M."/>
            <person name="Hentschel U."/>
            <person name="Abe I."/>
            <person name="Matsunaga S."/>
            <person name="Kalinowski J."/>
            <person name="Takeyama H."/>
            <person name="Piel J."/>
        </authorList>
    </citation>
    <scope>NUCLEOTIDE SEQUENCE [LARGE SCALE GENOMIC DNA]</scope>
    <source>
        <strain evidence="3">TSY1</strain>
    </source>
</reference>
<evidence type="ECO:0000313" key="3">
    <source>
        <dbReference type="Proteomes" id="UP000019141"/>
    </source>
</evidence>
<feature type="region of interest" description="Disordered" evidence="1">
    <location>
        <begin position="177"/>
        <end position="199"/>
    </location>
</feature>
<feature type="compositionally biased region" description="Polar residues" evidence="1">
    <location>
        <begin position="136"/>
        <end position="148"/>
    </location>
</feature>
<gene>
    <name evidence="2" type="ORF">ETSY1_07445</name>
</gene>
<dbReference type="Proteomes" id="UP000019141">
    <property type="component" value="Unassembled WGS sequence"/>
</dbReference>
<organism evidence="2 3">
    <name type="scientific">Entotheonella factor</name>
    <dbReference type="NCBI Taxonomy" id="1429438"/>
    <lineage>
        <taxon>Bacteria</taxon>
        <taxon>Pseudomonadati</taxon>
        <taxon>Nitrospinota/Tectimicrobiota group</taxon>
        <taxon>Candidatus Tectimicrobiota</taxon>
        <taxon>Candidatus Entotheonellia</taxon>
        <taxon>Candidatus Entotheonellales</taxon>
        <taxon>Candidatus Entotheonellaceae</taxon>
        <taxon>Candidatus Entotheonella</taxon>
    </lineage>
</organism>